<evidence type="ECO:0000256" key="3">
    <source>
        <dbReference type="ARBA" id="ARBA00022833"/>
    </source>
</evidence>
<sequence>MASASPDKASAPRRPRAARACSFCKLRKFKCDNQALQCGNCRTYEKECVYPERGNRVRPTNAIISALREENRGLRSRLSVEASSSGDDGRQPVPKDASTVASLQGSSNEAGPTDATAASTPESAGNRAPASMSKNATYHGPTSALYDDLPSERPLQPWFNAERENRMSTLLFAEAAKQRQMEVVNTARGLLDFDGVDPEMGLRLLNLHWNRQHHSFLVTYRPAFMRDMACQGPYFSKILLNAIYFGSSKFSPRLELRKDPDDIRTAGWRFRERVRELLGEAMDQSRITTILALLQMTNSLFVLGDEQSAAWLYSGLAFRMIIDLGLHIDATLMPGVRTLTDEDLEIRRRVFWGSYSVSTFTQLCRLCIILNHVLNKVYKEKRAAEGPETPKQELSALDKELVTWTEQLPPHLSIDIESKSTSDAPPPHVLSLLAMANVIRILLHRPFVSDGHLHSSSPSVAVSSFTHCATAATSIVKMVRKYDKAYSVSRAPYLISYATYVAATIHVRIASKRGASSEAHACLRTCLSLLKQNSATNYAVRKAILVIESLMTRMGVQTPDKPEVATRIQQATTNAAVAAPVLSQHTSPGTDTYSPSAMGWEPTFVAGNMAPDLDVDAIIRSFMQEQGAENTTFIPGGTSYPDLTGELGYLPTNTHQRFEDMIFGFNATDFDSMT</sequence>
<gene>
    <name evidence="10" type="ORF">CBER1_05221</name>
</gene>
<dbReference type="PANTHER" id="PTHR31313">
    <property type="entry name" value="TY1 ENHANCER ACTIVATOR"/>
    <property type="match status" value="1"/>
</dbReference>
<keyword evidence="7" id="KW-0539">Nucleus</keyword>
<dbReference type="GO" id="GO:0005634">
    <property type="term" value="C:nucleus"/>
    <property type="evidence" value="ECO:0007669"/>
    <property type="project" value="UniProtKB-SubCell"/>
</dbReference>
<keyword evidence="3" id="KW-0862">Zinc</keyword>
<dbReference type="Pfam" id="PF04082">
    <property type="entry name" value="Fungal_trans"/>
    <property type="match status" value="1"/>
</dbReference>
<evidence type="ECO:0000259" key="9">
    <source>
        <dbReference type="PROSITE" id="PS50048"/>
    </source>
</evidence>
<accession>A0A2S6BRS2</accession>
<name>A0A2S6BRS2_9PEZI</name>
<dbReference type="InterPro" id="IPR036864">
    <property type="entry name" value="Zn2-C6_fun-type_DNA-bd_sf"/>
</dbReference>
<dbReference type="STRING" id="357750.A0A2S6BRS2"/>
<reference evidence="11" key="1">
    <citation type="journal article" date="2017" name="bioRxiv">
        <title>Conservation of a gene cluster reveals novel cercosporin biosynthetic mechanisms and extends production to the genus Colletotrichum.</title>
        <authorList>
            <person name="de Jonge R."/>
            <person name="Ebert M.K."/>
            <person name="Huitt-Roehl C.R."/>
            <person name="Pal P."/>
            <person name="Suttle J.C."/>
            <person name="Spanner R.E."/>
            <person name="Neubauer J.D."/>
            <person name="Jurick W.M.II."/>
            <person name="Stott K.A."/>
            <person name="Secor G.A."/>
            <person name="Thomma B.P.H.J."/>
            <person name="Van de Peer Y."/>
            <person name="Townsend C.A."/>
            <person name="Bolton M.D."/>
        </authorList>
    </citation>
    <scope>NUCLEOTIDE SEQUENCE [LARGE SCALE GENOMIC DNA]</scope>
    <source>
        <strain evidence="11">CBS538.71</strain>
    </source>
</reference>
<dbReference type="SUPFAM" id="SSF57701">
    <property type="entry name" value="Zn2/Cys6 DNA-binding domain"/>
    <property type="match status" value="1"/>
</dbReference>
<evidence type="ECO:0000256" key="4">
    <source>
        <dbReference type="ARBA" id="ARBA00023015"/>
    </source>
</evidence>
<comment type="subcellular location">
    <subcellularLocation>
        <location evidence="1">Nucleus</location>
    </subcellularLocation>
</comment>
<evidence type="ECO:0000256" key="7">
    <source>
        <dbReference type="ARBA" id="ARBA00023242"/>
    </source>
</evidence>
<evidence type="ECO:0000256" key="1">
    <source>
        <dbReference type="ARBA" id="ARBA00004123"/>
    </source>
</evidence>
<dbReference type="AlphaFoldDB" id="A0A2S6BRS2"/>
<dbReference type="PANTHER" id="PTHR31313:SF86">
    <property type="entry name" value="ZN(2)-C6 FUNGAL-TYPE DOMAIN-CONTAINING PROTEIN"/>
    <property type="match status" value="1"/>
</dbReference>
<dbReference type="Pfam" id="PF00172">
    <property type="entry name" value="Zn_clus"/>
    <property type="match status" value="1"/>
</dbReference>
<dbReference type="GO" id="GO:0000981">
    <property type="term" value="F:DNA-binding transcription factor activity, RNA polymerase II-specific"/>
    <property type="evidence" value="ECO:0007669"/>
    <property type="project" value="InterPro"/>
</dbReference>
<dbReference type="GO" id="GO:0006351">
    <property type="term" value="P:DNA-templated transcription"/>
    <property type="evidence" value="ECO:0007669"/>
    <property type="project" value="InterPro"/>
</dbReference>
<dbReference type="SMART" id="SM00066">
    <property type="entry name" value="GAL4"/>
    <property type="match status" value="1"/>
</dbReference>
<dbReference type="CDD" id="cd00067">
    <property type="entry name" value="GAL4"/>
    <property type="match status" value="1"/>
</dbReference>
<dbReference type="EMBL" id="PNEN01001791">
    <property type="protein sequence ID" value="PPJ50175.1"/>
    <property type="molecule type" value="Genomic_DNA"/>
</dbReference>
<dbReference type="InterPro" id="IPR007219">
    <property type="entry name" value="XnlR_reg_dom"/>
</dbReference>
<dbReference type="Proteomes" id="UP000237631">
    <property type="component" value="Unassembled WGS sequence"/>
</dbReference>
<proteinExistence type="predicted"/>
<keyword evidence="5" id="KW-0238">DNA-binding</keyword>
<keyword evidence="2" id="KW-0479">Metal-binding</keyword>
<protein>
    <recommendedName>
        <fullName evidence="9">Zn(2)-C6 fungal-type domain-containing protein</fullName>
    </recommendedName>
</protein>
<keyword evidence="11" id="KW-1185">Reference proteome</keyword>
<comment type="caution">
    <text evidence="10">The sequence shown here is derived from an EMBL/GenBank/DDBJ whole genome shotgun (WGS) entry which is preliminary data.</text>
</comment>
<dbReference type="OrthoDB" id="4161332at2759"/>
<dbReference type="GO" id="GO:0008270">
    <property type="term" value="F:zinc ion binding"/>
    <property type="evidence" value="ECO:0007669"/>
    <property type="project" value="InterPro"/>
</dbReference>
<organism evidence="10 11">
    <name type="scientific">Cercospora berteroae</name>
    <dbReference type="NCBI Taxonomy" id="357750"/>
    <lineage>
        <taxon>Eukaryota</taxon>
        <taxon>Fungi</taxon>
        <taxon>Dikarya</taxon>
        <taxon>Ascomycota</taxon>
        <taxon>Pezizomycotina</taxon>
        <taxon>Dothideomycetes</taxon>
        <taxon>Dothideomycetidae</taxon>
        <taxon>Mycosphaerellales</taxon>
        <taxon>Mycosphaerellaceae</taxon>
        <taxon>Cercospora</taxon>
    </lineage>
</organism>
<evidence type="ECO:0000313" key="11">
    <source>
        <dbReference type="Proteomes" id="UP000237631"/>
    </source>
</evidence>
<keyword evidence="6" id="KW-0804">Transcription</keyword>
<dbReference type="InterPro" id="IPR001138">
    <property type="entry name" value="Zn2Cys6_DnaBD"/>
</dbReference>
<evidence type="ECO:0000256" key="2">
    <source>
        <dbReference type="ARBA" id="ARBA00022723"/>
    </source>
</evidence>
<dbReference type="GO" id="GO:0003677">
    <property type="term" value="F:DNA binding"/>
    <property type="evidence" value="ECO:0007669"/>
    <property type="project" value="UniProtKB-KW"/>
</dbReference>
<evidence type="ECO:0000256" key="8">
    <source>
        <dbReference type="SAM" id="MobiDB-lite"/>
    </source>
</evidence>
<evidence type="ECO:0000256" key="5">
    <source>
        <dbReference type="ARBA" id="ARBA00023125"/>
    </source>
</evidence>
<feature type="compositionally biased region" description="Polar residues" evidence="8">
    <location>
        <begin position="99"/>
        <end position="123"/>
    </location>
</feature>
<dbReference type="Gene3D" id="4.10.240.10">
    <property type="entry name" value="Zn(2)-C6 fungal-type DNA-binding domain"/>
    <property type="match status" value="1"/>
</dbReference>
<dbReference type="CDD" id="cd12148">
    <property type="entry name" value="fungal_TF_MHR"/>
    <property type="match status" value="1"/>
</dbReference>
<dbReference type="InterPro" id="IPR051615">
    <property type="entry name" value="Transcr_Regulatory_Elem"/>
</dbReference>
<dbReference type="PROSITE" id="PS50048">
    <property type="entry name" value="ZN2_CY6_FUNGAL_2"/>
    <property type="match status" value="1"/>
</dbReference>
<evidence type="ECO:0000313" key="10">
    <source>
        <dbReference type="EMBL" id="PPJ50175.1"/>
    </source>
</evidence>
<dbReference type="PROSITE" id="PS00463">
    <property type="entry name" value="ZN2_CY6_FUNGAL_1"/>
    <property type="match status" value="1"/>
</dbReference>
<evidence type="ECO:0000256" key="6">
    <source>
        <dbReference type="ARBA" id="ARBA00023163"/>
    </source>
</evidence>
<keyword evidence="4" id="KW-0805">Transcription regulation</keyword>
<feature type="region of interest" description="Disordered" evidence="8">
    <location>
        <begin position="73"/>
        <end position="149"/>
    </location>
</feature>
<feature type="domain" description="Zn(2)-C6 fungal-type" evidence="9">
    <location>
        <begin position="20"/>
        <end position="50"/>
    </location>
</feature>